<evidence type="ECO:0000256" key="10">
    <source>
        <dbReference type="ARBA" id="ARBA00025699"/>
    </source>
</evidence>
<dbReference type="InterPro" id="IPR029026">
    <property type="entry name" value="tRNA_m1G_MTases_N"/>
</dbReference>
<dbReference type="Pfam" id="PF04452">
    <property type="entry name" value="Methyltrans_RNA"/>
    <property type="match status" value="1"/>
</dbReference>
<evidence type="ECO:0000256" key="4">
    <source>
        <dbReference type="ARBA" id="ARBA00013673"/>
    </source>
</evidence>
<proteinExistence type="inferred from homology"/>
<dbReference type="CDD" id="cd18084">
    <property type="entry name" value="RsmE-like"/>
    <property type="match status" value="1"/>
</dbReference>
<dbReference type="RefSeq" id="WP_353439050.1">
    <property type="nucleotide sequence ID" value="NZ_CP099959.1"/>
</dbReference>
<evidence type="ECO:0000256" key="12">
    <source>
        <dbReference type="PIRNR" id="PIRNR015601"/>
    </source>
</evidence>
<comment type="subcellular location">
    <subcellularLocation>
        <location evidence="1 12">Cytoplasm</location>
    </subcellularLocation>
</comment>
<dbReference type="PIRSF" id="PIRSF015601">
    <property type="entry name" value="MTase_slr0722"/>
    <property type="match status" value="1"/>
</dbReference>
<dbReference type="InterPro" id="IPR006700">
    <property type="entry name" value="RsmE"/>
</dbReference>
<dbReference type="GO" id="GO:0070475">
    <property type="term" value="P:rRNA base methylation"/>
    <property type="evidence" value="ECO:0007669"/>
    <property type="project" value="TreeGrafter"/>
</dbReference>
<evidence type="ECO:0000256" key="3">
    <source>
        <dbReference type="ARBA" id="ARBA00012328"/>
    </source>
</evidence>
<comment type="similarity">
    <text evidence="2 12">Belongs to the RNA methyltransferase RsmE family.</text>
</comment>
<dbReference type="InterPro" id="IPR046886">
    <property type="entry name" value="RsmE_MTase_dom"/>
</dbReference>
<evidence type="ECO:0000259" key="13">
    <source>
        <dbReference type="Pfam" id="PF04452"/>
    </source>
</evidence>
<evidence type="ECO:0000259" key="14">
    <source>
        <dbReference type="Pfam" id="PF20260"/>
    </source>
</evidence>
<dbReference type="GO" id="GO:0070042">
    <property type="term" value="F:rRNA (uridine-N3-)-methyltransferase activity"/>
    <property type="evidence" value="ECO:0007669"/>
    <property type="project" value="TreeGrafter"/>
</dbReference>
<dbReference type="NCBIfam" id="NF008692">
    <property type="entry name" value="PRK11713.1-5"/>
    <property type="match status" value="1"/>
</dbReference>
<dbReference type="Gene3D" id="3.40.1280.10">
    <property type="match status" value="1"/>
</dbReference>
<evidence type="ECO:0000256" key="2">
    <source>
        <dbReference type="ARBA" id="ARBA00005528"/>
    </source>
</evidence>
<dbReference type="PANTHER" id="PTHR30027:SF3">
    <property type="entry name" value="16S RRNA (URACIL(1498)-N(3))-METHYLTRANSFERASE"/>
    <property type="match status" value="1"/>
</dbReference>
<dbReference type="AlphaFoldDB" id="A0AAU8A2K4"/>
<dbReference type="PANTHER" id="PTHR30027">
    <property type="entry name" value="RIBOSOMAL RNA SMALL SUBUNIT METHYLTRANSFERASE E"/>
    <property type="match status" value="1"/>
</dbReference>
<dbReference type="InterPro" id="IPR029028">
    <property type="entry name" value="Alpha/beta_knot_MTases"/>
</dbReference>
<sequence length="250" mass="27633">MPQFYLAGDWAYSDQAKLICDINADLVHHLRVRRITDSESFTIFDGKGHIARATLLNLSKQFGQIEITDIELDLHRESPYRIALIQGLAGGDKMDWIIEKAVETGAAHIIPVECERSVLRLRSDTKRSEKRLAHWQAIAEAACEQCDRTVIPQIEPVQNYDHAVKTSKAKIKALLSPEAKGSFEGFLNQQAPSDICVVIGPEGGLSSNEEVLAQQAGFEILSLGPRVLRTETAGIVAITAVHAVWNLKRA</sequence>
<organism evidence="15">
    <name type="scientific">Polynucleobacter sp. UK-FUSCHL-C3</name>
    <dbReference type="NCBI Taxonomy" id="2955208"/>
    <lineage>
        <taxon>Bacteria</taxon>
        <taxon>Pseudomonadati</taxon>
        <taxon>Pseudomonadota</taxon>
        <taxon>Betaproteobacteria</taxon>
        <taxon>Burkholderiales</taxon>
        <taxon>Burkholderiaceae</taxon>
        <taxon>Polynucleobacter</taxon>
    </lineage>
</organism>
<evidence type="ECO:0000256" key="6">
    <source>
        <dbReference type="ARBA" id="ARBA00022552"/>
    </source>
</evidence>
<evidence type="ECO:0000256" key="1">
    <source>
        <dbReference type="ARBA" id="ARBA00004496"/>
    </source>
</evidence>
<dbReference type="InterPro" id="IPR046887">
    <property type="entry name" value="RsmE_PUA-like"/>
</dbReference>
<keyword evidence="6 12" id="KW-0698">rRNA processing</keyword>
<evidence type="ECO:0000256" key="9">
    <source>
        <dbReference type="ARBA" id="ARBA00022691"/>
    </source>
</evidence>
<name>A0AAU8A2K4_9BURK</name>
<keyword evidence="9 12" id="KW-0949">S-adenosyl-L-methionine</keyword>
<dbReference type="EC" id="2.1.1.193" evidence="3 12"/>
<feature type="domain" description="Ribosomal RNA small subunit methyltransferase E methyltransferase" evidence="13">
    <location>
        <begin position="77"/>
        <end position="241"/>
    </location>
</feature>
<dbReference type="GO" id="GO:0005737">
    <property type="term" value="C:cytoplasm"/>
    <property type="evidence" value="ECO:0007669"/>
    <property type="project" value="UniProtKB-SubCell"/>
</dbReference>
<comment type="function">
    <text evidence="10 12">Specifically methylates the N3 position of the uracil ring of uridine 1498 (m3U1498) in 16S rRNA. Acts on the fully assembled 30S ribosomal subunit.</text>
</comment>
<gene>
    <name evidence="15" type="ORF">NKE59_01145</name>
</gene>
<keyword evidence="7 12" id="KW-0489">Methyltransferase</keyword>
<reference evidence="15" key="1">
    <citation type="submission" date="2022-06" db="EMBL/GenBank/DDBJ databases">
        <title>New Polynucleobacter species.</title>
        <authorList>
            <person name="Hahn M.W."/>
        </authorList>
    </citation>
    <scope>NUCLEOTIDE SEQUENCE</scope>
    <source>
        <strain evidence="15">UK-FUSCHL-C3</strain>
    </source>
</reference>
<keyword evidence="5 12" id="KW-0963">Cytoplasm</keyword>
<comment type="catalytic activity">
    <reaction evidence="11 12">
        <text>uridine(1498) in 16S rRNA + S-adenosyl-L-methionine = N(3)-methyluridine(1498) in 16S rRNA + S-adenosyl-L-homocysteine + H(+)</text>
        <dbReference type="Rhea" id="RHEA:42920"/>
        <dbReference type="Rhea" id="RHEA-COMP:10283"/>
        <dbReference type="Rhea" id="RHEA-COMP:10284"/>
        <dbReference type="ChEBI" id="CHEBI:15378"/>
        <dbReference type="ChEBI" id="CHEBI:57856"/>
        <dbReference type="ChEBI" id="CHEBI:59789"/>
        <dbReference type="ChEBI" id="CHEBI:65315"/>
        <dbReference type="ChEBI" id="CHEBI:74502"/>
        <dbReference type="EC" id="2.1.1.193"/>
    </reaction>
</comment>
<dbReference type="NCBIfam" id="TIGR00046">
    <property type="entry name" value="RsmE family RNA methyltransferase"/>
    <property type="match status" value="1"/>
</dbReference>
<dbReference type="InterPro" id="IPR015947">
    <property type="entry name" value="PUA-like_sf"/>
</dbReference>
<evidence type="ECO:0000256" key="8">
    <source>
        <dbReference type="ARBA" id="ARBA00022679"/>
    </source>
</evidence>
<evidence type="ECO:0000256" key="7">
    <source>
        <dbReference type="ARBA" id="ARBA00022603"/>
    </source>
</evidence>
<evidence type="ECO:0000256" key="11">
    <source>
        <dbReference type="ARBA" id="ARBA00047944"/>
    </source>
</evidence>
<accession>A0AAU8A2K4</accession>
<evidence type="ECO:0000256" key="5">
    <source>
        <dbReference type="ARBA" id="ARBA00022490"/>
    </source>
</evidence>
<keyword evidence="8 12" id="KW-0808">Transferase</keyword>
<dbReference type="EMBL" id="CP099959">
    <property type="protein sequence ID" value="XCC57923.1"/>
    <property type="molecule type" value="Genomic_DNA"/>
</dbReference>
<dbReference type="SUPFAM" id="SSF88697">
    <property type="entry name" value="PUA domain-like"/>
    <property type="match status" value="1"/>
</dbReference>
<feature type="domain" description="Ribosomal RNA small subunit methyltransferase E PUA-like" evidence="14">
    <location>
        <begin position="22"/>
        <end position="67"/>
    </location>
</feature>
<dbReference type="SUPFAM" id="SSF75217">
    <property type="entry name" value="alpha/beta knot"/>
    <property type="match status" value="1"/>
</dbReference>
<protein>
    <recommendedName>
        <fullName evidence="4 12">Ribosomal RNA small subunit methyltransferase E</fullName>
        <ecNumber evidence="3 12">2.1.1.193</ecNumber>
    </recommendedName>
</protein>
<dbReference type="Pfam" id="PF20260">
    <property type="entry name" value="PUA_4"/>
    <property type="match status" value="1"/>
</dbReference>
<evidence type="ECO:0000313" key="15">
    <source>
        <dbReference type="EMBL" id="XCC57923.1"/>
    </source>
</evidence>